<dbReference type="RefSeq" id="WP_075269135.1">
    <property type="nucleotide sequence ID" value="NZ_CP014332.1"/>
</dbReference>
<name>A0A1L6R9S0_9LACO</name>
<dbReference type="InterPro" id="IPR003615">
    <property type="entry name" value="HNH_nuc"/>
</dbReference>
<sequence>MDLWGRITAIKGNQIAISLESREELASLSLFTTEEQPQVVVSVQDERHISKVQRKKAYAVIGEIADYTGYIPQEAKEWMKFLFTMETGNPYFSFADTDMTTAREFISFLLEYALKYHIPMRHSALTYQDDLDRYMYQSLKYRSCVICGKHADVHHISTIGMGNNRELVDHRNKHLIALCREHHQLAHQLGWQTFKKKYHVKGIILDPQMLNQLGIMTYKRMEEIDDKHRRSNWQTN</sequence>
<dbReference type="InterPro" id="IPR041242">
    <property type="entry name" value="HNHc_6"/>
</dbReference>
<dbReference type="KEGG" id="wjo:FOL01_0432"/>
<protein>
    <submittedName>
        <fullName evidence="1">Phage protein</fullName>
    </submittedName>
</protein>
<dbReference type="STRING" id="1631871.FOL01_0432"/>
<dbReference type="EMBL" id="CP014332">
    <property type="protein sequence ID" value="APS41291.1"/>
    <property type="molecule type" value="Genomic_DNA"/>
</dbReference>
<keyword evidence="2" id="KW-1185">Reference proteome</keyword>
<dbReference type="Proteomes" id="UP000185473">
    <property type="component" value="Chromosome"/>
</dbReference>
<gene>
    <name evidence="1" type="ORF">FOL01_0432</name>
</gene>
<dbReference type="OrthoDB" id="1665841at2"/>
<organism evidence="1 2">
    <name type="scientific">Weissella jogaejeotgali</name>
    <dbReference type="NCBI Taxonomy" id="1631871"/>
    <lineage>
        <taxon>Bacteria</taxon>
        <taxon>Bacillati</taxon>
        <taxon>Bacillota</taxon>
        <taxon>Bacilli</taxon>
        <taxon>Lactobacillales</taxon>
        <taxon>Lactobacillaceae</taxon>
        <taxon>Weissella</taxon>
    </lineage>
</organism>
<proteinExistence type="predicted"/>
<dbReference type="CDD" id="cd00085">
    <property type="entry name" value="HNHc"/>
    <property type="match status" value="1"/>
</dbReference>
<evidence type="ECO:0000313" key="1">
    <source>
        <dbReference type="EMBL" id="APS41291.1"/>
    </source>
</evidence>
<reference evidence="1 2" key="1">
    <citation type="submission" date="2016-02" db="EMBL/GenBank/DDBJ databases">
        <title>Complete Genome Sequence of Weissella jogaejeotgali FOL01.</title>
        <authorList>
            <person name="Lee J.-H."/>
            <person name="Ku H.-J."/>
        </authorList>
    </citation>
    <scope>NUCLEOTIDE SEQUENCE [LARGE SCALE GENOMIC DNA]</scope>
    <source>
        <strain evidence="1 2">FOL01</strain>
    </source>
</reference>
<accession>A0A1L6R9S0</accession>
<evidence type="ECO:0000313" key="2">
    <source>
        <dbReference type="Proteomes" id="UP000185473"/>
    </source>
</evidence>
<dbReference type="Pfam" id="PF16784">
    <property type="entry name" value="HNHc_6"/>
    <property type="match status" value="1"/>
</dbReference>
<dbReference type="AlphaFoldDB" id="A0A1L6R9S0"/>